<comment type="similarity">
    <text evidence="10">Belongs to the mitochondrial carrier (TC 2.A.29) family.</text>
</comment>
<feature type="repeat" description="Solcar" evidence="9">
    <location>
        <begin position="1"/>
        <end position="99"/>
    </location>
</feature>
<gene>
    <name evidence="12" type="ORF">PSEUBRA_SCAF2g02582</name>
</gene>
<feature type="region of interest" description="Disordered" evidence="11">
    <location>
        <begin position="16"/>
        <end position="36"/>
    </location>
</feature>
<dbReference type="SUPFAM" id="SSF103506">
    <property type="entry name" value="Mitochondrial carrier"/>
    <property type="match status" value="1"/>
</dbReference>
<evidence type="ECO:0000313" key="13">
    <source>
        <dbReference type="Proteomes" id="UP000019377"/>
    </source>
</evidence>
<keyword evidence="6" id="KW-1133">Transmembrane helix</keyword>
<dbReference type="GO" id="GO:0015218">
    <property type="term" value="F:pyrimidine nucleotide transmembrane transporter activity"/>
    <property type="evidence" value="ECO:0007669"/>
    <property type="project" value="InterPro"/>
</dbReference>
<dbReference type="OrthoDB" id="10266426at2759"/>
<dbReference type="Pfam" id="PF00153">
    <property type="entry name" value="Mito_carr"/>
    <property type="match status" value="1"/>
</dbReference>
<dbReference type="GO" id="GO:0005743">
    <property type="term" value="C:mitochondrial inner membrane"/>
    <property type="evidence" value="ECO:0007669"/>
    <property type="project" value="UniProtKB-SubCell"/>
</dbReference>
<keyword evidence="5" id="KW-0999">Mitochondrion inner membrane</keyword>
<evidence type="ECO:0008006" key="14">
    <source>
        <dbReference type="Google" id="ProtNLM"/>
    </source>
</evidence>
<accession>V5EXY8</accession>
<dbReference type="InterPro" id="IPR049562">
    <property type="entry name" value="SLC25A33/36-like"/>
</dbReference>
<proteinExistence type="inferred from homology"/>
<evidence type="ECO:0000256" key="4">
    <source>
        <dbReference type="ARBA" id="ARBA00022737"/>
    </source>
</evidence>
<dbReference type="GeneID" id="27419651"/>
<evidence type="ECO:0000256" key="1">
    <source>
        <dbReference type="ARBA" id="ARBA00004448"/>
    </source>
</evidence>
<evidence type="ECO:0000313" key="12">
    <source>
        <dbReference type="EMBL" id="EST07474.1"/>
    </source>
</evidence>
<evidence type="ECO:0000256" key="10">
    <source>
        <dbReference type="RuleBase" id="RU000488"/>
    </source>
</evidence>
<evidence type="ECO:0000256" key="6">
    <source>
        <dbReference type="ARBA" id="ARBA00022989"/>
    </source>
</evidence>
<dbReference type="InterPro" id="IPR023395">
    <property type="entry name" value="MCP_dom_sf"/>
</dbReference>
<evidence type="ECO:0000256" key="3">
    <source>
        <dbReference type="ARBA" id="ARBA00022692"/>
    </source>
</evidence>
<protein>
    <recommendedName>
        <fullName evidence="14">Mitochondrial carrier protein</fullName>
    </recommendedName>
</protein>
<evidence type="ECO:0000256" key="2">
    <source>
        <dbReference type="ARBA" id="ARBA00022448"/>
    </source>
</evidence>
<dbReference type="HOGENOM" id="CLU_144399_1_0_1"/>
<evidence type="ECO:0000256" key="9">
    <source>
        <dbReference type="PROSITE-ProRule" id="PRU00282"/>
    </source>
</evidence>
<dbReference type="AlphaFoldDB" id="V5EXY8"/>
<sequence length="113" mass="12110">MIASVTTYPHEVLRTRLQMQPRAKPPTPTAPAPAAAADAAATLAEKVGAGRYTGVLQACRTIAREEGIRGFYKGMTVNLVRTVPSSALTILTYELIMQHLSQVDAARANEDDS</sequence>
<name>V5EXY8_KALBG</name>
<keyword evidence="13" id="KW-1185">Reference proteome</keyword>
<keyword evidence="4" id="KW-0677">Repeat</keyword>
<dbReference type="OMA" id="HTILGCS"/>
<evidence type="ECO:0000256" key="5">
    <source>
        <dbReference type="ARBA" id="ARBA00022792"/>
    </source>
</evidence>
<dbReference type="InterPro" id="IPR018108">
    <property type="entry name" value="MCP_transmembrane"/>
</dbReference>
<dbReference type="STRING" id="1365824.V5EXY8"/>
<dbReference type="PROSITE" id="PS50920">
    <property type="entry name" value="SOLCAR"/>
    <property type="match status" value="1"/>
</dbReference>
<dbReference type="eggNOG" id="KOG0757">
    <property type="taxonomic scope" value="Eukaryota"/>
</dbReference>
<dbReference type="EMBL" id="KI545862">
    <property type="protein sequence ID" value="EST07474.1"/>
    <property type="molecule type" value="Genomic_DNA"/>
</dbReference>
<evidence type="ECO:0000256" key="7">
    <source>
        <dbReference type="ARBA" id="ARBA00023128"/>
    </source>
</evidence>
<keyword evidence="2 10" id="KW-0813">Transport</keyword>
<organism evidence="12 13">
    <name type="scientific">Kalmanozyma brasiliensis (strain GHG001)</name>
    <name type="common">Yeast</name>
    <name type="synonym">Pseudozyma brasiliensis</name>
    <dbReference type="NCBI Taxonomy" id="1365824"/>
    <lineage>
        <taxon>Eukaryota</taxon>
        <taxon>Fungi</taxon>
        <taxon>Dikarya</taxon>
        <taxon>Basidiomycota</taxon>
        <taxon>Ustilaginomycotina</taxon>
        <taxon>Ustilaginomycetes</taxon>
        <taxon>Ustilaginales</taxon>
        <taxon>Ustilaginaceae</taxon>
        <taxon>Kalmanozyma</taxon>
    </lineage>
</organism>
<dbReference type="PANTHER" id="PTHR45829">
    <property type="entry name" value="MITOCHONDRIAL CARRIER PROTEIN RIM2"/>
    <property type="match status" value="1"/>
</dbReference>
<keyword evidence="3 9" id="KW-0812">Transmembrane</keyword>
<dbReference type="Gene3D" id="1.50.40.10">
    <property type="entry name" value="Mitochondrial carrier domain"/>
    <property type="match status" value="1"/>
</dbReference>
<comment type="subcellular location">
    <subcellularLocation>
        <location evidence="1">Mitochondrion inner membrane</location>
        <topology evidence="1">Multi-pass membrane protein</topology>
    </subcellularLocation>
</comment>
<evidence type="ECO:0000256" key="11">
    <source>
        <dbReference type="SAM" id="MobiDB-lite"/>
    </source>
</evidence>
<keyword evidence="7" id="KW-0496">Mitochondrion</keyword>
<keyword evidence="8 9" id="KW-0472">Membrane</keyword>
<evidence type="ECO:0000256" key="8">
    <source>
        <dbReference type="ARBA" id="ARBA00023136"/>
    </source>
</evidence>
<dbReference type="GO" id="GO:1990519">
    <property type="term" value="P:pyrimidine nucleotide import into mitochondrion"/>
    <property type="evidence" value="ECO:0007669"/>
    <property type="project" value="TreeGrafter"/>
</dbReference>
<dbReference type="PANTHER" id="PTHR45829:SF1">
    <property type="entry name" value="CARRIER PROTEIN, PUTATIVE (AFU_ORTHOLOGUE AFUA_4G06780)-RELATED"/>
    <property type="match status" value="1"/>
</dbReference>
<dbReference type="Proteomes" id="UP000019377">
    <property type="component" value="Unassembled WGS sequence"/>
</dbReference>
<reference evidence="13" key="1">
    <citation type="journal article" date="2013" name="Genome Announc.">
        <title>Draft genome sequence of Pseudozyma brasiliensis sp. nov. strain GHG001, a high producer of endo-1,4-xylanase isolated from an insect pest of sugarcane.</title>
        <authorList>
            <person name="Oliveira J.V.D.C."/>
            <person name="dos Santos R.A.C."/>
            <person name="Borges T.A."/>
            <person name="Riano-Pachon D.M."/>
            <person name="Goldman G.H."/>
        </authorList>
    </citation>
    <scope>NUCLEOTIDE SEQUENCE [LARGE SCALE GENOMIC DNA]</scope>
    <source>
        <strain evidence="13">GHG001</strain>
    </source>
</reference>